<keyword evidence="3" id="KW-0645">Protease</keyword>
<keyword evidence="4" id="KW-0378">Hydrolase</keyword>
<dbReference type="GO" id="GO:0006508">
    <property type="term" value="P:proteolysis"/>
    <property type="evidence" value="ECO:0007669"/>
    <property type="project" value="UniProtKB-KW"/>
</dbReference>
<dbReference type="AlphaFoldDB" id="A0A5N5CTT5"/>
<dbReference type="SUPFAM" id="SSF53474">
    <property type="entry name" value="alpha/beta-Hydrolases"/>
    <property type="match status" value="1"/>
</dbReference>
<dbReference type="EMBL" id="VCHE01000282">
    <property type="protein sequence ID" value="KAB2568754.1"/>
    <property type="molecule type" value="Genomic_DNA"/>
</dbReference>
<dbReference type="OrthoDB" id="443318at2759"/>
<keyword evidence="5" id="KW-0325">Glycoprotein</keyword>
<dbReference type="Proteomes" id="UP000325902">
    <property type="component" value="Unassembled WGS sequence"/>
</dbReference>
<evidence type="ECO:0000256" key="5">
    <source>
        <dbReference type="ARBA" id="ARBA00023180"/>
    </source>
</evidence>
<dbReference type="GO" id="GO:0004185">
    <property type="term" value="F:serine-type carboxypeptidase activity"/>
    <property type="evidence" value="ECO:0007669"/>
    <property type="project" value="InterPro"/>
</dbReference>
<comment type="similarity">
    <text evidence="1">Belongs to the peptidase S10 family.</text>
</comment>
<gene>
    <name evidence="6" type="primary">SCPA_0</name>
    <name evidence="6" type="ORF">DBV05_g12566</name>
</gene>
<organism evidence="6 7">
    <name type="scientific">Lasiodiplodia theobromae</name>
    <dbReference type="NCBI Taxonomy" id="45133"/>
    <lineage>
        <taxon>Eukaryota</taxon>
        <taxon>Fungi</taxon>
        <taxon>Dikarya</taxon>
        <taxon>Ascomycota</taxon>
        <taxon>Pezizomycotina</taxon>
        <taxon>Dothideomycetes</taxon>
        <taxon>Dothideomycetes incertae sedis</taxon>
        <taxon>Botryosphaeriales</taxon>
        <taxon>Botryosphaeriaceae</taxon>
        <taxon>Lasiodiplodia</taxon>
    </lineage>
</organism>
<dbReference type="InterPro" id="IPR029058">
    <property type="entry name" value="AB_hydrolase_fold"/>
</dbReference>
<protein>
    <submittedName>
        <fullName evidence="6">Carboxypeptidase S1-like protein A</fullName>
    </submittedName>
</protein>
<reference evidence="6 7" key="1">
    <citation type="journal article" date="2019" name="Sci. Rep.">
        <title>A multi-omics analysis of the grapevine pathogen Lasiodiplodia theobromae reveals that temperature affects the expression of virulence- and pathogenicity-related genes.</title>
        <authorList>
            <person name="Felix C."/>
            <person name="Meneses R."/>
            <person name="Goncalves M.F.M."/>
            <person name="Tilleman L."/>
            <person name="Duarte A.S."/>
            <person name="Jorrin-Novo J.V."/>
            <person name="Van de Peer Y."/>
            <person name="Deforce D."/>
            <person name="Van Nieuwerburgh F."/>
            <person name="Esteves A.C."/>
            <person name="Alves A."/>
        </authorList>
    </citation>
    <scope>NUCLEOTIDE SEQUENCE [LARGE SCALE GENOMIC DNA]</scope>
    <source>
        <strain evidence="6 7">LA-SOL3</strain>
    </source>
</reference>
<dbReference type="InterPro" id="IPR001563">
    <property type="entry name" value="Peptidase_S10"/>
</dbReference>
<sequence>MRVLTSPQGVNVSYQQPGKAGICETTEGVEDYSGYVTLDNKTHMFFWYFAARDDPENKPMTLWLNGGPGSDSLIGLFLENGPCNVTEDVVTQLNPYSWNEASNMLYLSQPLGVGFSYEGYGDGTHEDGSPVIGPMSNTSVDGRWAVVDPDRTNTTEAAAIGAWQIIQVLLGVAEDTKDTRLSNRTFNLWTQQYGGHYGPTFYRYFSDQNEAIRNGSISGYSMTMDTLGIISGLIDEQIQTPYYPEFAVNNTYGIKAINDSIYSFMKQAYETPGGCSYQLQLCADGLDADPTNKDTLRYCSTAASSCYSFVEQPYYDYSERAAQDIRSLEEDFHLPTYWLDYLASTYFSDEIGANVNYSFANANVSLGFDRTGDAAYPFFKRDLEWVLDRGVRVALVHGDADYIANWFGGEAVSLALNHSHAAHFRAASYAPFVVDGEEYGVVREYGNLSFTRVYEAGHLVPFHQPKASLELFRRAVNGLDIARGETVVSEGFGTNGTALATHTEAYPGPPGETGK</sequence>
<dbReference type="Gene3D" id="3.40.50.1820">
    <property type="entry name" value="alpha/beta hydrolase"/>
    <property type="match status" value="1"/>
</dbReference>
<dbReference type="PANTHER" id="PTHR11802:SF131">
    <property type="entry name" value="CARBOXYPEPTIDASE"/>
    <property type="match status" value="1"/>
</dbReference>
<evidence type="ECO:0000256" key="1">
    <source>
        <dbReference type="ARBA" id="ARBA00009431"/>
    </source>
</evidence>
<evidence type="ECO:0000256" key="3">
    <source>
        <dbReference type="ARBA" id="ARBA00022670"/>
    </source>
</evidence>
<dbReference type="GO" id="GO:0000324">
    <property type="term" value="C:fungal-type vacuole"/>
    <property type="evidence" value="ECO:0007669"/>
    <property type="project" value="TreeGrafter"/>
</dbReference>
<evidence type="ECO:0000313" key="7">
    <source>
        <dbReference type="Proteomes" id="UP000325902"/>
    </source>
</evidence>
<name>A0A5N5CTT5_9PEZI</name>
<keyword evidence="7" id="KW-1185">Reference proteome</keyword>
<dbReference type="PANTHER" id="PTHR11802">
    <property type="entry name" value="SERINE PROTEASE FAMILY S10 SERINE CARBOXYPEPTIDASE"/>
    <property type="match status" value="1"/>
</dbReference>
<evidence type="ECO:0000256" key="2">
    <source>
        <dbReference type="ARBA" id="ARBA00022645"/>
    </source>
</evidence>
<proteinExistence type="inferred from homology"/>
<keyword evidence="2 6" id="KW-0121">Carboxypeptidase</keyword>
<dbReference type="Pfam" id="PF00450">
    <property type="entry name" value="Peptidase_S10"/>
    <property type="match status" value="1"/>
</dbReference>
<dbReference type="PRINTS" id="PR00724">
    <property type="entry name" value="CRBOXYPTASEC"/>
</dbReference>
<comment type="caution">
    <text evidence="6">The sequence shown here is derived from an EMBL/GenBank/DDBJ whole genome shotgun (WGS) entry which is preliminary data.</text>
</comment>
<evidence type="ECO:0000313" key="6">
    <source>
        <dbReference type="EMBL" id="KAB2568754.1"/>
    </source>
</evidence>
<evidence type="ECO:0000256" key="4">
    <source>
        <dbReference type="ARBA" id="ARBA00022801"/>
    </source>
</evidence>
<accession>A0A5N5CTT5</accession>